<feature type="compositionally biased region" description="Basic residues" evidence="1">
    <location>
        <begin position="1"/>
        <end position="10"/>
    </location>
</feature>
<dbReference type="AlphaFoldDB" id="A4BJ01"/>
<organism evidence="2 3">
    <name type="scientific">Reinekea blandensis MED297</name>
    <dbReference type="NCBI Taxonomy" id="314283"/>
    <lineage>
        <taxon>Bacteria</taxon>
        <taxon>Pseudomonadati</taxon>
        <taxon>Pseudomonadota</taxon>
        <taxon>Gammaproteobacteria</taxon>
        <taxon>Oceanospirillales</taxon>
        <taxon>Saccharospirillaceae</taxon>
        <taxon>Reinekea</taxon>
    </lineage>
</organism>
<comment type="caution">
    <text evidence="2">The sequence shown here is derived from an EMBL/GenBank/DDBJ whole genome shotgun (WGS) entry which is preliminary data.</text>
</comment>
<reference evidence="2 3" key="1">
    <citation type="submission" date="2006-02" db="EMBL/GenBank/DDBJ databases">
        <authorList>
            <person name="Pinhassi J."/>
            <person name="Pedros-Alio C."/>
            <person name="Ferriera S."/>
            <person name="Johnson J."/>
            <person name="Kravitz S."/>
            <person name="Halpern A."/>
            <person name="Remington K."/>
            <person name="Beeson K."/>
            <person name="Tran B."/>
            <person name="Rogers Y.-H."/>
            <person name="Friedman R."/>
            <person name="Venter J.C."/>
        </authorList>
    </citation>
    <scope>NUCLEOTIDE SEQUENCE [LARGE SCALE GENOMIC DNA]</scope>
    <source>
        <strain evidence="2 3">MED297</strain>
    </source>
</reference>
<gene>
    <name evidence="2" type="ORF">MED297_15430</name>
</gene>
<name>A4BJ01_9GAMM</name>
<evidence type="ECO:0000256" key="1">
    <source>
        <dbReference type="SAM" id="MobiDB-lite"/>
    </source>
</evidence>
<dbReference type="HOGENOM" id="CLU_3375556_0_0_6"/>
<protein>
    <submittedName>
        <fullName evidence="2">Uncharacterized protein</fullName>
    </submittedName>
</protein>
<feature type="region of interest" description="Disordered" evidence="1">
    <location>
        <begin position="1"/>
        <end position="34"/>
    </location>
</feature>
<proteinExistence type="predicted"/>
<dbReference type="EMBL" id="AAOE01000029">
    <property type="protein sequence ID" value="EAR07934.1"/>
    <property type="molecule type" value="Genomic_DNA"/>
</dbReference>
<evidence type="ECO:0000313" key="3">
    <source>
        <dbReference type="Proteomes" id="UP000005953"/>
    </source>
</evidence>
<keyword evidence="3" id="KW-1185">Reference proteome</keyword>
<accession>A4BJ01</accession>
<evidence type="ECO:0000313" key="2">
    <source>
        <dbReference type="EMBL" id="EAR07934.1"/>
    </source>
</evidence>
<sequence length="34" mass="3831">MHKPLSRRKAGSGNADDVEAEPDGYRLNQREVSF</sequence>
<dbReference type="Proteomes" id="UP000005953">
    <property type="component" value="Unassembled WGS sequence"/>
</dbReference>